<evidence type="ECO:0000313" key="1">
    <source>
        <dbReference type="EMBL" id="BBL61465.1"/>
    </source>
</evidence>
<dbReference type="EMBL" id="AP019779">
    <property type="protein sequence ID" value="BBL61465.1"/>
    <property type="molecule type" value="Genomic_DNA"/>
</dbReference>
<dbReference type="Proteomes" id="UP000825015">
    <property type="component" value="Chromosome"/>
</dbReference>
<accession>A0ACA8R1S4</accession>
<keyword evidence="2" id="KW-1185">Reference proteome</keyword>
<name>A0ACA8R1S4_METAZ</name>
<evidence type="ECO:0000313" key="2">
    <source>
        <dbReference type="Proteomes" id="UP000825015"/>
    </source>
</evidence>
<gene>
    <name evidence="1" type="ORF">MarbSA_05050</name>
</gene>
<proteinExistence type="predicted"/>
<sequence length="933" mass="104177">MESKNFVRDFHNEIGNYRMFKLYLVIIGLFCVLFLSFNCVSAIEFNATTDDNVTAILNNVSANYTSDVNIINLANGTYNSSNFQTTSPATLNNVKNLTIRGSGNGNTIINVGSAFIQPNNSNITFENINLNVITPIIVRNTATNLYFINSYWYVQYYGDTTKHFNNLYLYNSTIFMNPPAVSMGQVQRGIYCTNVYAYDNSYINIRPGTASWNNGGTAQVFYIVANVYLTDSRLYFTSNYAAAALYKAGVLGNLVANRSDLYYYSYSRLNKAYYPYFIQGRVDIYNSTIYAYGREYLDRVNVNFASSGTIQNSVFLPGSFIRSGTVSANYNFFMDQPGSSWSNVNYPNFQVSYRYYYDEVIGTSDGNEILTVDMFKLTNDPGLSNVYYLPFKIVISNLTGSSNSTLENGTLELYDTRFNLKLSNINVTKIAFNYSIYYTDKDGNSILYKSGGLDKYFKAVTIPDMFYTHRDNITITRFSPDGVNSSGNISIYINNSHILDLDLNDYDDGIFVFCPYEDLNSSYQDLYFNFKYTNYINFTVVYNGDADFNRQNQSVSIYPFSTIIVDDVHVGDTAVITGVLANFTVIGFVNVTVDGKLYSDVVVDSTGGNWTVSHLTNHTGTYNVAVEYIESDIGNFTGFSNSTSFEVSKLASNSSIVIPVDIKVNETVLISGVLTDENNNTISGANLEVIIDGETFNVTTDSDGFWSLNYTPEHSGVFNLSLFYQGDSRYDGFVENKAFNVSKLATTSSINIPSNVKVGKSISVSGVLTSGGKPLANRIISVIVDGKTYKVTTNGLGVWKLSYTPKIAGKSTMKVYFAGNDVFAGFNVSKTFKVVGKAKISIVKISKLVKVGKYKGFNLYSKIYTIKNLGSVVGSKDYVKYFKNWYLEKLSKTSKIVKYQFSAKSRVLKVQAKNLGVGKQVKIKILVTYKKRL</sequence>
<protein>
    <submittedName>
        <fullName evidence="1">Uncharacterized protein</fullName>
    </submittedName>
</protein>
<organism evidence="1 2">
    <name type="scientific">Methanobrevibacter arboriphilus</name>
    <dbReference type="NCBI Taxonomy" id="39441"/>
    <lineage>
        <taxon>Archaea</taxon>
        <taxon>Methanobacteriati</taxon>
        <taxon>Methanobacteriota</taxon>
        <taxon>Methanomada group</taxon>
        <taxon>Methanobacteria</taxon>
        <taxon>Methanobacteriales</taxon>
        <taxon>Methanobacteriaceae</taxon>
        <taxon>Methanobrevibacter</taxon>
    </lineage>
</organism>
<reference evidence="1" key="1">
    <citation type="submission" date="2019-06" db="EMBL/GenBank/DDBJ databases">
        <title>Complete genome sequence of Methanobrevibacter arboriphilus strain SA.</title>
        <authorList>
            <person name="Asakawa S."/>
        </authorList>
    </citation>
    <scope>NUCLEOTIDE SEQUENCE</scope>
    <source>
        <strain evidence="1">SA</strain>
    </source>
</reference>